<keyword evidence="3" id="KW-1185">Reference proteome</keyword>
<dbReference type="GO" id="GO:0003735">
    <property type="term" value="F:structural constituent of ribosome"/>
    <property type="evidence" value="ECO:0007669"/>
    <property type="project" value="InterPro"/>
</dbReference>
<evidence type="ECO:0000259" key="1">
    <source>
        <dbReference type="Pfam" id="PF11788"/>
    </source>
</evidence>
<dbReference type="GO" id="GO:0005762">
    <property type="term" value="C:mitochondrial large ribosomal subunit"/>
    <property type="evidence" value="ECO:0007669"/>
    <property type="project" value="TreeGrafter"/>
</dbReference>
<organism evidence="2 3">
    <name type="scientific">Malassezia globosa (strain ATCC MYA-4612 / CBS 7966)</name>
    <name type="common">Dandruff-associated fungus</name>
    <dbReference type="NCBI Taxonomy" id="425265"/>
    <lineage>
        <taxon>Eukaryota</taxon>
        <taxon>Fungi</taxon>
        <taxon>Dikarya</taxon>
        <taxon>Basidiomycota</taxon>
        <taxon>Ustilaginomycotina</taxon>
        <taxon>Malasseziomycetes</taxon>
        <taxon>Malasseziales</taxon>
        <taxon>Malasseziaceae</taxon>
        <taxon>Malassezia</taxon>
    </lineage>
</organism>
<dbReference type="Pfam" id="PF11788">
    <property type="entry name" value="MRP-L46"/>
    <property type="match status" value="1"/>
</dbReference>
<gene>
    <name evidence="2" type="ORF">MGL_2033</name>
</gene>
<dbReference type="STRING" id="425265.A8Q0H3"/>
<sequence>MRAGRRTAYLSRASFSSSAWCYRQAKPGKVPLQSALLVSRPPVLLREPSTFEREYFRFNTELSHRIQQPFAREHYFKKGSSAEARFDEYYAQLQKTWDGDALIRSHSEADAAAATASANANADVNKSANAPAAGGESDLFTTMPRTTAADAQNDQRSLERALDRTLYLVVQRATGQDHLPQWHLPTKRLPQPRTPTDSLHESGLDAVRELLGATMDIWLVSRLPIAMIPHAAGAKVRIWACTAPCSYQL</sequence>
<accession>A8Q0H3</accession>
<dbReference type="FunCoup" id="A8Q0H3">
    <property type="interactions" value="52"/>
</dbReference>
<dbReference type="Proteomes" id="UP000008837">
    <property type="component" value="Unassembled WGS sequence"/>
</dbReference>
<comment type="caution">
    <text evidence="2">The sequence shown here is derived from an EMBL/GenBank/DDBJ whole genome shotgun (WGS) entry which is preliminary data.</text>
</comment>
<proteinExistence type="predicted"/>
<dbReference type="PANTHER" id="PTHR13124">
    <property type="entry name" value="39S RIBOSOMAL PROTEIN L46, MITOCHONDRIAL PRECURSOR-RELATED"/>
    <property type="match status" value="1"/>
</dbReference>
<dbReference type="Gene3D" id="3.90.79.10">
    <property type="entry name" value="Nucleoside Triphosphate Pyrophosphohydrolase"/>
    <property type="match status" value="1"/>
</dbReference>
<dbReference type="PANTHER" id="PTHR13124:SF12">
    <property type="entry name" value="LARGE RIBOSOMAL SUBUNIT PROTEIN ML46"/>
    <property type="match status" value="1"/>
</dbReference>
<dbReference type="GeneID" id="5855341"/>
<dbReference type="RefSeq" id="XP_001731034.1">
    <property type="nucleotide sequence ID" value="XM_001730982.1"/>
</dbReference>
<dbReference type="OrthoDB" id="414075at2759"/>
<feature type="domain" description="Large ribosomal subunit protein mL46 N-terminal" evidence="1">
    <location>
        <begin position="32"/>
        <end position="150"/>
    </location>
</feature>
<dbReference type="InterPro" id="IPR040008">
    <property type="entry name" value="Ribosomal_mL46"/>
</dbReference>
<dbReference type="KEGG" id="mgl:MGL_2033"/>
<dbReference type="AlphaFoldDB" id="A8Q0H3"/>
<dbReference type="VEuPathDB" id="FungiDB:MGL_2033"/>
<dbReference type="InParanoid" id="A8Q0H3"/>
<protein>
    <recommendedName>
        <fullName evidence="1">Large ribosomal subunit protein mL46 N-terminal domain-containing protein</fullName>
    </recommendedName>
</protein>
<evidence type="ECO:0000313" key="2">
    <source>
        <dbReference type="EMBL" id="EDP43820.1"/>
    </source>
</evidence>
<reference evidence="2 3" key="1">
    <citation type="journal article" date="2007" name="Proc. Natl. Acad. Sci. U.S.A.">
        <title>Dandruff-associated Malassezia genomes reveal convergent and divergent virulence traits shared with plant and human fungal pathogens.</title>
        <authorList>
            <person name="Xu J."/>
            <person name="Saunders C.W."/>
            <person name="Hu P."/>
            <person name="Grant R.A."/>
            <person name="Boekhout T."/>
            <person name="Kuramae E.E."/>
            <person name="Kronstad J.W."/>
            <person name="Deangelis Y.M."/>
            <person name="Reeder N.L."/>
            <person name="Johnstone K.R."/>
            <person name="Leland M."/>
            <person name="Fieno A.M."/>
            <person name="Begley W.M."/>
            <person name="Sun Y."/>
            <person name="Lacey M.P."/>
            <person name="Chaudhary T."/>
            <person name="Keough T."/>
            <person name="Chu L."/>
            <person name="Sears R."/>
            <person name="Yuan B."/>
            <person name="Dawson T.L.Jr."/>
        </authorList>
    </citation>
    <scope>NUCLEOTIDE SEQUENCE [LARGE SCALE GENOMIC DNA]</scope>
    <source>
        <strain evidence="3">ATCC MYA-4612 / CBS 7966</strain>
    </source>
</reference>
<dbReference type="EMBL" id="AAYY01000006">
    <property type="protein sequence ID" value="EDP43820.1"/>
    <property type="molecule type" value="Genomic_DNA"/>
</dbReference>
<dbReference type="InterPro" id="IPR021757">
    <property type="entry name" value="Ribosomal_mL46_N"/>
</dbReference>
<name>A8Q0H3_MALGO</name>
<evidence type="ECO:0000313" key="3">
    <source>
        <dbReference type="Proteomes" id="UP000008837"/>
    </source>
</evidence>